<protein>
    <recommendedName>
        <fullName evidence="4">Tetraspanin</fullName>
    </recommendedName>
</protein>
<reference evidence="2" key="1">
    <citation type="submission" date="2020-05" db="EMBL/GenBank/DDBJ databases">
        <title>Mycena genomes resolve the evolution of fungal bioluminescence.</title>
        <authorList>
            <person name="Tsai I.J."/>
        </authorList>
    </citation>
    <scope>NUCLEOTIDE SEQUENCE</scope>
    <source>
        <strain evidence="2">160909Yilan</strain>
    </source>
</reference>
<accession>A0A8H6YGP0</accession>
<keyword evidence="3" id="KW-1185">Reference proteome</keyword>
<organism evidence="2 3">
    <name type="scientific">Mycena sanguinolenta</name>
    <dbReference type="NCBI Taxonomy" id="230812"/>
    <lineage>
        <taxon>Eukaryota</taxon>
        <taxon>Fungi</taxon>
        <taxon>Dikarya</taxon>
        <taxon>Basidiomycota</taxon>
        <taxon>Agaricomycotina</taxon>
        <taxon>Agaricomycetes</taxon>
        <taxon>Agaricomycetidae</taxon>
        <taxon>Agaricales</taxon>
        <taxon>Marasmiineae</taxon>
        <taxon>Mycenaceae</taxon>
        <taxon>Mycena</taxon>
    </lineage>
</organism>
<feature type="transmembrane region" description="Helical" evidence="1">
    <location>
        <begin position="46"/>
        <end position="68"/>
    </location>
</feature>
<evidence type="ECO:0000313" key="2">
    <source>
        <dbReference type="EMBL" id="KAF7359393.1"/>
    </source>
</evidence>
<gene>
    <name evidence="2" type="ORF">MSAN_01281900</name>
</gene>
<feature type="transmembrane region" description="Helical" evidence="1">
    <location>
        <begin position="12"/>
        <end position="34"/>
    </location>
</feature>
<proteinExistence type="predicted"/>
<dbReference type="EMBL" id="JACAZH010000009">
    <property type="protein sequence ID" value="KAF7359393.1"/>
    <property type="molecule type" value="Genomic_DNA"/>
</dbReference>
<keyword evidence="1" id="KW-0812">Transmembrane</keyword>
<dbReference type="OrthoDB" id="2279611at2759"/>
<dbReference type="AlphaFoldDB" id="A0A8H6YGP0"/>
<evidence type="ECO:0000256" key="1">
    <source>
        <dbReference type="SAM" id="Phobius"/>
    </source>
</evidence>
<dbReference type="Proteomes" id="UP000623467">
    <property type="component" value="Unassembled WGS sequence"/>
</dbReference>
<evidence type="ECO:0008006" key="4">
    <source>
        <dbReference type="Google" id="ProtNLM"/>
    </source>
</evidence>
<feature type="transmembrane region" description="Helical" evidence="1">
    <location>
        <begin position="80"/>
        <end position="102"/>
    </location>
</feature>
<comment type="caution">
    <text evidence="2">The sequence shown here is derived from an EMBL/GenBank/DDBJ whole genome shotgun (WGS) entry which is preliminary data.</text>
</comment>
<name>A0A8H6YGP0_9AGAR</name>
<sequence length="241" mass="26900">MVSKGLMASWAFIDFLLLGASGMSIALSIIWRAPSILMNMAISSEFLTAGMVLGIMLGVTFFVSLGAVVQRNHVTIGFVILNWFLIVDAIAVVVVGSMIWFFSLRQREEFQKKWTALPSQDRITLQDEFHCCGYFTAADAEIGGTFCQNSTFADSLSPNVTTNFCVTKITLFTDYTLENTFTTVRQPIYGYMAIVLSLLICSLCVIKKACIVPNLIVFFSQRQEEERFKRIDAKRGGRGFV</sequence>
<keyword evidence="1" id="KW-0472">Membrane</keyword>
<keyword evidence="1" id="KW-1133">Transmembrane helix</keyword>
<evidence type="ECO:0000313" key="3">
    <source>
        <dbReference type="Proteomes" id="UP000623467"/>
    </source>
</evidence>
<feature type="transmembrane region" description="Helical" evidence="1">
    <location>
        <begin position="188"/>
        <end position="206"/>
    </location>
</feature>